<dbReference type="EMBL" id="JAVRFH010000007">
    <property type="protein sequence ID" value="MDT0610560.1"/>
    <property type="molecule type" value="Genomic_DNA"/>
</dbReference>
<feature type="domain" description="Protein kinase" evidence="8">
    <location>
        <begin position="224"/>
        <end position="597"/>
    </location>
</feature>
<organism evidence="9 10">
    <name type="scientific">Streptomyces lancefieldiae</name>
    <dbReference type="NCBI Taxonomy" id="3075520"/>
    <lineage>
        <taxon>Bacteria</taxon>
        <taxon>Bacillati</taxon>
        <taxon>Actinomycetota</taxon>
        <taxon>Actinomycetes</taxon>
        <taxon>Kitasatosporales</taxon>
        <taxon>Streptomycetaceae</taxon>
        <taxon>Streptomyces</taxon>
    </lineage>
</organism>
<keyword evidence="6" id="KW-0067">ATP-binding</keyword>
<dbReference type="SMART" id="SM00220">
    <property type="entry name" value="S_TKc"/>
    <property type="match status" value="1"/>
</dbReference>
<dbReference type="PANTHER" id="PTHR43289:SF6">
    <property type="entry name" value="SERINE_THREONINE-PROTEIN KINASE NEKL-3"/>
    <property type="match status" value="1"/>
</dbReference>
<comment type="caution">
    <text evidence="9">The sequence shown here is derived from an EMBL/GenBank/DDBJ whole genome shotgun (WGS) entry which is preliminary data.</text>
</comment>
<evidence type="ECO:0000256" key="6">
    <source>
        <dbReference type="ARBA" id="ARBA00022840"/>
    </source>
</evidence>
<dbReference type="Pfam" id="PF05147">
    <property type="entry name" value="LANC_like"/>
    <property type="match status" value="1"/>
</dbReference>
<evidence type="ECO:0000256" key="1">
    <source>
        <dbReference type="ARBA" id="ARBA00012513"/>
    </source>
</evidence>
<name>A0ABU3AL26_9ACTN</name>
<evidence type="ECO:0000259" key="8">
    <source>
        <dbReference type="PROSITE" id="PS50011"/>
    </source>
</evidence>
<dbReference type="InterPro" id="IPR007822">
    <property type="entry name" value="LANC-like"/>
</dbReference>
<dbReference type="Gene3D" id="1.10.510.10">
    <property type="entry name" value="Transferase(Phosphotransferase) domain 1"/>
    <property type="match status" value="1"/>
</dbReference>
<gene>
    <name evidence="9" type="primary">lanKC</name>
    <name evidence="9" type="ORF">RM812_09995</name>
</gene>
<evidence type="ECO:0000256" key="7">
    <source>
        <dbReference type="SAM" id="MobiDB-lite"/>
    </source>
</evidence>
<evidence type="ECO:0000256" key="4">
    <source>
        <dbReference type="ARBA" id="ARBA00022741"/>
    </source>
</evidence>
<dbReference type="InterPro" id="IPR011009">
    <property type="entry name" value="Kinase-like_dom_sf"/>
</dbReference>
<dbReference type="InterPro" id="IPR000719">
    <property type="entry name" value="Prot_kinase_dom"/>
</dbReference>
<dbReference type="EC" id="2.7.11.1" evidence="1"/>
<evidence type="ECO:0000256" key="2">
    <source>
        <dbReference type="ARBA" id="ARBA00022527"/>
    </source>
</evidence>
<dbReference type="InterPro" id="IPR058053">
    <property type="entry name" value="RamC_C"/>
</dbReference>
<evidence type="ECO:0000313" key="10">
    <source>
        <dbReference type="Proteomes" id="UP001180724"/>
    </source>
</evidence>
<accession>A0ABU3AL26</accession>
<dbReference type="PROSITE" id="PS50011">
    <property type="entry name" value="PROTEIN_KINASE_DOM"/>
    <property type="match status" value="1"/>
</dbReference>
<dbReference type="InterPro" id="IPR057929">
    <property type="entry name" value="RamC_N"/>
</dbReference>
<reference evidence="9" key="1">
    <citation type="submission" date="2024-05" db="EMBL/GenBank/DDBJ databases">
        <title>30 novel species of actinomycetes from the DSMZ collection.</title>
        <authorList>
            <person name="Nouioui I."/>
        </authorList>
    </citation>
    <scope>NUCLEOTIDE SEQUENCE</scope>
    <source>
        <strain evidence="9">DSM 40712</strain>
    </source>
</reference>
<protein>
    <recommendedName>
        <fullName evidence="1">non-specific serine/threonine protein kinase</fullName>
        <ecNumber evidence="1">2.7.11.1</ecNumber>
    </recommendedName>
</protein>
<evidence type="ECO:0000256" key="5">
    <source>
        <dbReference type="ARBA" id="ARBA00022777"/>
    </source>
</evidence>
<feature type="compositionally biased region" description="Basic and acidic residues" evidence="7">
    <location>
        <begin position="487"/>
        <end position="507"/>
    </location>
</feature>
<dbReference type="NCBIfam" id="NF038151">
    <property type="entry name" value="lanthi_synth_III"/>
    <property type="match status" value="1"/>
</dbReference>
<evidence type="ECO:0000256" key="3">
    <source>
        <dbReference type="ARBA" id="ARBA00022679"/>
    </source>
</evidence>
<keyword evidence="3" id="KW-0808">Transferase</keyword>
<dbReference type="Gene3D" id="1.50.10.20">
    <property type="match status" value="1"/>
</dbReference>
<evidence type="ECO:0000313" key="9">
    <source>
        <dbReference type="EMBL" id="MDT0610560.1"/>
    </source>
</evidence>
<dbReference type="Pfam" id="PF00069">
    <property type="entry name" value="Pkinase"/>
    <property type="match status" value="1"/>
</dbReference>
<keyword evidence="5" id="KW-0418">Kinase</keyword>
<dbReference type="SMART" id="SM01260">
    <property type="entry name" value="LANC_like"/>
    <property type="match status" value="1"/>
</dbReference>
<dbReference type="PANTHER" id="PTHR43289">
    <property type="entry name" value="MITOGEN-ACTIVATED PROTEIN KINASE KINASE KINASE 20-RELATED"/>
    <property type="match status" value="1"/>
</dbReference>
<dbReference type="InterPro" id="IPR053524">
    <property type="entry name" value="Aerial_hyphae_peptide-synth"/>
</dbReference>
<feature type="region of interest" description="Disordered" evidence="7">
    <location>
        <begin position="472"/>
        <end position="510"/>
    </location>
</feature>
<dbReference type="Proteomes" id="UP001180724">
    <property type="component" value="Unassembled WGS sequence"/>
</dbReference>
<proteinExistence type="predicted"/>
<keyword evidence="10" id="KW-1185">Reference proteome</keyword>
<keyword evidence="4" id="KW-0547">Nucleotide-binding</keyword>
<dbReference type="CDD" id="cd04791">
    <property type="entry name" value="LanC_SerThrkinase"/>
    <property type="match status" value="1"/>
</dbReference>
<dbReference type="Pfam" id="PF25816">
    <property type="entry name" value="RamC_N"/>
    <property type="match status" value="1"/>
</dbReference>
<keyword evidence="2" id="KW-0723">Serine/threonine-protein kinase</keyword>
<dbReference type="SUPFAM" id="SSF158745">
    <property type="entry name" value="LanC-like"/>
    <property type="match status" value="1"/>
</dbReference>
<dbReference type="SUPFAM" id="SSF56112">
    <property type="entry name" value="Protein kinase-like (PK-like)"/>
    <property type="match status" value="1"/>
</dbReference>
<sequence>MRYDAYCMVDRTFFDSPGEAYEEEYAFAAAGRELPGGWLHVRQDDWLVCTPEGTRRPAQGWKIHASGCQDNAEKILDAVWDFCVPRGIPFKFLRGHHILQLRNMKYAPRGASGKLVTVYPADEAELREVLEGLDAVVGGEPGAYILSDLRWNQGPLYVRYGGFVERHVVSERGVLEPAIERPDGTLVPDRRRPGFHVPDWVTLPEFLAPHAEARHAHSLAGLPYVVRRPVHFSNGGGVYVAEDTRTGTEVILKEARPYAGLTADGRDAVTRLQRERDILERLAGLDTVPAVLDYFTVGDHHFLAQELIAGKPLSKFFGQKYPETGPRADPAEIAGYTQWAMDVCAAVERAVASLHDRGIVFGDLHPYNVMVGDDGRVGLIDFEVAAPVEAEAVRMLGHPAYAAPRDRTGFAADTYALGCIKLAVFLPLTALLRLDLGKAAELADEIAARFPVPQEFLDAALRAILGEDAAVGAGPAEGGGSGRHSRRAGELRGRDGRPPRPRPDRESWPAVRGSLAEAILASATPHRDDRLFPGDIAQFSTGALNLAHGAAGVLYALHVTGAGRHREHEHWLLERALRKEQRARIGFYDGLHGVAYALDRLGHHDEARRVLDRCMDEKWQRLGTDLFSGLAGVGLNLLHFAGTTGERTLRDAALDVARTVAERLGGESDVPEVSGGAHPKAGLMLGSSGPALLFVRCYEATGEETFLDLAATALRQDLRRCVVRDDGALHVNEGWRSLPYLAEGIAGVAMVLDLYQTHRDDERFRTAASGAVISSSSQFYVQAGLFNGRAGILAHLAAVSPQRAAFGDPRVAAQIEALSWHALEYQGHLAFPGEQLLRLSMDLATGSAGVMLALGSALHTEPVHLPFLGSQTPAGAAVQNRTV</sequence>